<dbReference type="GO" id="GO:0032196">
    <property type="term" value="P:transposition"/>
    <property type="evidence" value="ECO:0007669"/>
    <property type="project" value="TreeGrafter"/>
</dbReference>
<reference evidence="2 3" key="1">
    <citation type="journal article" date="2012" name="Int. J. Syst. Evol. Microbiol.">
        <title>Flammeovirga pacifica sp. nov., isolated from deep-sea sediment.</title>
        <authorList>
            <person name="Xu H."/>
            <person name="Fu Y."/>
            <person name="Yang N."/>
            <person name="Ding Z."/>
            <person name="Lai Q."/>
            <person name="Zeng R."/>
        </authorList>
    </citation>
    <scope>NUCLEOTIDE SEQUENCE [LARGE SCALE GENOMIC DNA]</scope>
    <source>
        <strain evidence="3">DSM 24597 / LMG 26175 / WPAGA1</strain>
    </source>
</reference>
<dbReference type="InterPro" id="IPR051917">
    <property type="entry name" value="Transposase-Integrase"/>
</dbReference>
<dbReference type="EMBL" id="JRYR02000002">
    <property type="protein sequence ID" value="OHX64325.1"/>
    <property type="molecule type" value="Genomic_DNA"/>
</dbReference>
<evidence type="ECO:0000313" key="3">
    <source>
        <dbReference type="Proteomes" id="UP000179797"/>
    </source>
</evidence>
<dbReference type="OrthoDB" id="979173at2"/>
<dbReference type="Proteomes" id="UP000179797">
    <property type="component" value="Unassembled WGS sequence"/>
</dbReference>
<dbReference type="SUPFAM" id="SSF46689">
    <property type="entry name" value="Homeodomain-like"/>
    <property type="match status" value="1"/>
</dbReference>
<evidence type="ECO:0000259" key="1">
    <source>
        <dbReference type="Pfam" id="PF13936"/>
    </source>
</evidence>
<dbReference type="PANTHER" id="PTHR10948:SF23">
    <property type="entry name" value="TRANSPOSASE INSI FOR INSERTION SEQUENCE ELEMENT IS30A-RELATED"/>
    <property type="match status" value="1"/>
</dbReference>
<dbReference type="PANTHER" id="PTHR10948">
    <property type="entry name" value="TRANSPOSASE"/>
    <property type="match status" value="1"/>
</dbReference>
<dbReference type="RefSeq" id="WP_044220696.1">
    <property type="nucleotide sequence ID" value="NZ_JRYR02000002.1"/>
</dbReference>
<sequence>MAHFTLAQREQLAYLLQHGGSKQRIAEVLGVHLSTLYREIKRNSIDGQYNATKAHNLALARKKVVGSLNKTSAFISPKRKNKYELYADRRYIYWHSDSPSVRKSYIFVRWHFGAKYHRYKIRLEFEKIYHYLKDLPLLQTLIEVVAQKSIVSTPSFNVYKSKPHQETKMIQWYTKVVYHNYLRVA</sequence>
<name>A0A1S1YU49_FLAPC</name>
<gene>
    <name evidence="2" type="ORF">NH26_22280</name>
</gene>
<keyword evidence="3" id="KW-1185">Reference proteome</keyword>
<dbReference type="STRING" id="915059.NH26_22280"/>
<dbReference type="Pfam" id="PF13936">
    <property type="entry name" value="HTH_38"/>
    <property type="match status" value="1"/>
</dbReference>
<dbReference type="InterPro" id="IPR025246">
    <property type="entry name" value="IS30-like_HTH"/>
</dbReference>
<dbReference type="AlphaFoldDB" id="A0A1S1YU49"/>
<feature type="domain" description="Transposase IS30-like HTH" evidence="1">
    <location>
        <begin position="3"/>
        <end position="43"/>
    </location>
</feature>
<dbReference type="InterPro" id="IPR009057">
    <property type="entry name" value="Homeodomain-like_sf"/>
</dbReference>
<dbReference type="GO" id="GO:0005829">
    <property type="term" value="C:cytosol"/>
    <property type="evidence" value="ECO:0007669"/>
    <property type="project" value="TreeGrafter"/>
</dbReference>
<dbReference type="GO" id="GO:0004803">
    <property type="term" value="F:transposase activity"/>
    <property type="evidence" value="ECO:0007669"/>
    <property type="project" value="TreeGrafter"/>
</dbReference>
<organism evidence="2 3">
    <name type="scientific">Flammeovirga pacifica</name>
    <dbReference type="NCBI Taxonomy" id="915059"/>
    <lineage>
        <taxon>Bacteria</taxon>
        <taxon>Pseudomonadati</taxon>
        <taxon>Bacteroidota</taxon>
        <taxon>Cytophagia</taxon>
        <taxon>Cytophagales</taxon>
        <taxon>Flammeovirgaceae</taxon>
        <taxon>Flammeovirga</taxon>
    </lineage>
</organism>
<comment type="caution">
    <text evidence="2">The sequence shown here is derived from an EMBL/GenBank/DDBJ whole genome shotgun (WGS) entry which is preliminary data.</text>
</comment>
<protein>
    <recommendedName>
        <fullName evidence="1">Transposase IS30-like HTH domain-containing protein</fullName>
    </recommendedName>
</protein>
<proteinExistence type="predicted"/>
<evidence type="ECO:0000313" key="2">
    <source>
        <dbReference type="EMBL" id="OHX64325.1"/>
    </source>
</evidence>
<dbReference type="Gene3D" id="1.10.10.60">
    <property type="entry name" value="Homeodomain-like"/>
    <property type="match status" value="1"/>
</dbReference>
<accession>A0A1S1YU49</accession>